<evidence type="ECO:0000256" key="1">
    <source>
        <dbReference type="ARBA" id="ARBA00022553"/>
    </source>
</evidence>
<dbReference type="CDD" id="cd00060">
    <property type="entry name" value="FHA"/>
    <property type="match status" value="1"/>
</dbReference>
<dbReference type="AlphaFoldDB" id="A0A6H9Z2P9"/>
<feature type="compositionally biased region" description="Polar residues" evidence="2">
    <location>
        <begin position="130"/>
        <end position="140"/>
    </location>
</feature>
<accession>A0A6H9Z2P9</accession>
<organism evidence="4 5">
    <name type="scientific">Actinomadura rudentiformis</name>
    <dbReference type="NCBI Taxonomy" id="359158"/>
    <lineage>
        <taxon>Bacteria</taxon>
        <taxon>Bacillati</taxon>
        <taxon>Actinomycetota</taxon>
        <taxon>Actinomycetes</taxon>
        <taxon>Streptosporangiales</taxon>
        <taxon>Thermomonosporaceae</taxon>
        <taxon>Actinomadura</taxon>
    </lineage>
</organism>
<sequence length="318" mass="33095">MPVCPRGHNSDADDYCDVCGDLMSAAPPAAGTASGVAGEAECPHCGTPRNGRFCEVDGYDFEHKALPRTALPESGATGQTTQLLQDPLASFTPPPPPLQPQSPPPSSPSPPPVSPTPPPTPPPPPPPIQQKASQRESGAQSEPLAQPEPGAQPRPGAHPASRAQAGAEAGRAPDRVASPTGWSVLVAADREYYETMMALGGPEAAALTFPPYCPERWVPLIGERVRIGRRSTSRAIFPEIDLSAPPEDPGVSHLHAVLLAQPDGTWVLVDPGSTNGTTVNGATDPIAVNVPVPVGAGDRIHVGAWTTITLFLEGENRR</sequence>
<dbReference type="PROSITE" id="PS50006">
    <property type="entry name" value="FHA_DOMAIN"/>
    <property type="match status" value="1"/>
</dbReference>
<dbReference type="InterPro" id="IPR000253">
    <property type="entry name" value="FHA_dom"/>
</dbReference>
<name>A0A6H9Z2P9_9ACTN</name>
<feature type="compositionally biased region" description="Pro residues" evidence="2">
    <location>
        <begin position="92"/>
        <end position="128"/>
    </location>
</feature>
<feature type="domain" description="FHA" evidence="3">
    <location>
        <begin position="225"/>
        <end position="284"/>
    </location>
</feature>
<dbReference type="Proteomes" id="UP000468735">
    <property type="component" value="Unassembled WGS sequence"/>
</dbReference>
<dbReference type="OrthoDB" id="5111283at2"/>
<protein>
    <submittedName>
        <fullName evidence="4">FHA domain-containing protein</fullName>
    </submittedName>
</protein>
<dbReference type="EMBL" id="WBMT01000007">
    <property type="protein sequence ID" value="KAB2348556.1"/>
    <property type="molecule type" value="Genomic_DNA"/>
</dbReference>
<evidence type="ECO:0000256" key="2">
    <source>
        <dbReference type="SAM" id="MobiDB-lite"/>
    </source>
</evidence>
<keyword evidence="1" id="KW-0597">Phosphoprotein</keyword>
<dbReference type="InterPro" id="IPR008984">
    <property type="entry name" value="SMAD_FHA_dom_sf"/>
</dbReference>
<evidence type="ECO:0000259" key="3">
    <source>
        <dbReference type="PROSITE" id="PS50006"/>
    </source>
</evidence>
<feature type="region of interest" description="Disordered" evidence="2">
    <location>
        <begin position="86"/>
        <end position="177"/>
    </location>
</feature>
<dbReference type="PANTHER" id="PTHR23308">
    <property type="entry name" value="NUCLEAR INHIBITOR OF PROTEIN PHOSPHATASE-1"/>
    <property type="match status" value="1"/>
</dbReference>
<reference evidence="4 5" key="1">
    <citation type="submission" date="2019-09" db="EMBL/GenBank/DDBJ databases">
        <title>Actinomadura physcomitrii sp. nov., a novel actinomycete isolated from moss [Physcomitrium sphaericum (Ludw) Fuernr].</title>
        <authorList>
            <person name="Zhuang X."/>
            <person name="Liu C."/>
        </authorList>
    </citation>
    <scope>NUCLEOTIDE SEQUENCE [LARGE SCALE GENOMIC DNA]</scope>
    <source>
        <strain evidence="4 5">HMC1</strain>
    </source>
</reference>
<dbReference type="InterPro" id="IPR050923">
    <property type="entry name" value="Cell_Proc_Reg/RNA_Proc"/>
</dbReference>
<evidence type="ECO:0000313" key="5">
    <source>
        <dbReference type="Proteomes" id="UP000468735"/>
    </source>
</evidence>
<proteinExistence type="predicted"/>
<keyword evidence="5" id="KW-1185">Reference proteome</keyword>
<evidence type="ECO:0000313" key="4">
    <source>
        <dbReference type="EMBL" id="KAB2348556.1"/>
    </source>
</evidence>
<dbReference type="SUPFAM" id="SSF49879">
    <property type="entry name" value="SMAD/FHA domain"/>
    <property type="match status" value="1"/>
</dbReference>
<gene>
    <name evidence="4" type="ORF">F8566_17425</name>
</gene>
<dbReference type="Gene3D" id="2.60.200.20">
    <property type="match status" value="1"/>
</dbReference>
<dbReference type="Pfam" id="PF00498">
    <property type="entry name" value="FHA"/>
    <property type="match status" value="1"/>
</dbReference>
<comment type="caution">
    <text evidence="4">The sequence shown here is derived from an EMBL/GenBank/DDBJ whole genome shotgun (WGS) entry which is preliminary data.</text>
</comment>